<protein>
    <recommendedName>
        <fullName evidence="5">Late embryogenesis abundant protein Lea5</fullName>
    </recommendedName>
</protein>
<dbReference type="InterPro" id="IPR004926">
    <property type="entry name" value="LEA_3a"/>
</dbReference>
<dbReference type="EMBL" id="OU466862">
    <property type="protein sequence ID" value="CAH2071985.1"/>
    <property type="molecule type" value="Genomic_DNA"/>
</dbReference>
<dbReference type="GO" id="GO:0006950">
    <property type="term" value="P:response to stress"/>
    <property type="evidence" value="ECO:0007669"/>
    <property type="project" value="TreeGrafter"/>
</dbReference>
<reference evidence="3 4" key="1">
    <citation type="submission" date="2022-03" db="EMBL/GenBank/DDBJ databases">
        <authorList>
            <person name="Nunn A."/>
            <person name="Chopra R."/>
            <person name="Nunn A."/>
            <person name="Contreras Garrido A."/>
        </authorList>
    </citation>
    <scope>NUCLEOTIDE SEQUENCE [LARGE SCALE GENOMIC DNA]</scope>
</reference>
<feature type="region of interest" description="Disordered" evidence="2">
    <location>
        <begin position="159"/>
        <end position="180"/>
    </location>
</feature>
<keyword evidence="4" id="KW-1185">Reference proteome</keyword>
<dbReference type="PANTHER" id="PTHR33509">
    <property type="entry name" value="LATE EMBRYOGENIS ABUNDANT PROTEIN 2-RELATED"/>
    <property type="match status" value="1"/>
</dbReference>
<evidence type="ECO:0000256" key="1">
    <source>
        <dbReference type="ARBA" id="ARBA00007086"/>
    </source>
</evidence>
<evidence type="ECO:0000313" key="4">
    <source>
        <dbReference type="Proteomes" id="UP000836841"/>
    </source>
</evidence>
<comment type="similarity">
    <text evidence="1">Belongs to the LEA type 3 family.</text>
</comment>
<dbReference type="PANTHER" id="PTHR33509:SF5">
    <property type="entry name" value="PROTEIN SENESCENCE-ASSOCIATED GENE 21, MITOCHONDRIAL"/>
    <property type="match status" value="1"/>
</dbReference>
<accession>A0AAU9SUP8</accession>
<dbReference type="AlphaFoldDB" id="A0AAU9SUP8"/>
<evidence type="ECO:0000313" key="3">
    <source>
        <dbReference type="EMBL" id="CAH2071985.1"/>
    </source>
</evidence>
<gene>
    <name evidence="3" type="ORF">TAV2_LOCUS18618</name>
</gene>
<proteinExistence type="inferred from homology"/>
<sequence>EANFDLKANYGSKAIIDAVVFGSEKPISKLFPSSFSLHPSIYKPSSPLSHFTSLKPFRNPSRLRERTTDETKFLQSRCRISSFYCLFCLSLFTKPHNPKMARSLSNVKLVSAFVSQGLSNAIFRRGFAATAAQPSVSSGGRSGSVVSAVMKKKGVEDSNQKISWVPDPKTGYYRPETGSNEIDPAELRAALLNNKQ</sequence>
<organism evidence="3 4">
    <name type="scientific">Thlaspi arvense</name>
    <name type="common">Field penny-cress</name>
    <dbReference type="NCBI Taxonomy" id="13288"/>
    <lineage>
        <taxon>Eukaryota</taxon>
        <taxon>Viridiplantae</taxon>
        <taxon>Streptophyta</taxon>
        <taxon>Embryophyta</taxon>
        <taxon>Tracheophyta</taxon>
        <taxon>Spermatophyta</taxon>
        <taxon>Magnoliopsida</taxon>
        <taxon>eudicotyledons</taxon>
        <taxon>Gunneridae</taxon>
        <taxon>Pentapetalae</taxon>
        <taxon>rosids</taxon>
        <taxon>malvids</taxon>
        <taxon>Brassicales</taxon>
        <taxon>Brassicaceae</taxon>
        <taxon>Thlaspideae</taxon>
        <taxon>Thlaspi</taxon>
    </lineage>
</organism>
<evidence type="ECO:0000256" key="2">
    <source>
        <dbReference type="SAM" id="MobiDB-lite"/>
    </source>
</evidence>
<feature type="non-terminal residue" evidence="3">
    <location>
        <position position="1"/>
    </location>
</feature>
<dbReference type="Proteomes" id="UP000836841">
    <property type="component" value="Chromosome 6"/>
</dbReference>
<name>A0AAU9SUP8_THLAR</name>
<dbReference type="Pfam" id="PF03242">
    <property type="entry name" value="LEA_3a"/>
    <property type="match status" value="1"/>
</dbReference>
<evidence type="ECO:0008006" key="5">
    <source>
        <dbReference type="Google" id="ProtNLM"/>
    </source>
</evidence>
<dbReference type="GO" id="GO:0005739">
    <property type="term" value="C:mitochondrion"/>
    <property type="evidence" value="ECO:0007669"/>
    <property type="project" value="TreeGrafter"/>
</dbReference>